<keyword evidence="5" id="KW-1185">Reference proteome</keyword>
<dbReference type="PANTHER" id="PTHR11280">
    <property type="entry name" value="GLUCOSAMINE-6-PHOSPHATE ISOMERASE"/>
    <property type="match status" value="1"/>
</dbReference>
<evidence type="ECO:0000256" key="2">
    <source>
        <dbReference type="HAMAP-Rule" id="MF_01241"/>
    </source>
</evidence>
<evidence type="ECO:0000313" key="5">
    <source>
        <dbReference type="Proteomes" id="UP001239462"/>
    </source>
</evidence>
<feature type="active site" description="Proton acceptor; for enolization step" evidence="2">
    <location>
        <position position="78"/>
    </location>
</feature>
<dbReference type="InterPro" id="IPR018321">
    <property type="entry name" value="Glucosamine6P_isomerase_CS"/>
</dbReference>
<dbReference type="InterPro" id="IPR004547">
    <property type="entry name" value="Glucosamine6P_isomerase"/>
</dbReference>
<feature type="active site" description="Proton acceptor; for ring-opening step" evidence="2">
    <location>
        <position position="149"/>
    </location>
</feature>
<comment type="catalytic activity">
    <reaction evidence="2">
        <text>alpha-D-glucosamine 6-phosphate + H2O = beta-D-fructose 6-phosphate + NH4(+)</text>
        <dbReference type="Rhea" id="RHEA:12172"/>
        <dbReference type="ChEBI" id="CHEBI:15377"/>
        <dbReference type="ChEBI" id="CHEBI:28938"/>
        <dbReference type="ChEBI" id="CHEBI:57634"/>
        <dbReference type="ChEBI" id="CHEBI:75989"/>
        <dbReference type="EC" id="3.5.99.6"/>
    </reaction>
</comment>
<keyword evidence="1 2" id="KW-0378">Hydrolase</keyword>
<dbReference type="InterPro" id="IPR006148">
    <property type="entry name" value="Glc/Gal-6P_isomerase"/>
</dbReference>
<dbReference type="Pfam" id="PF01182">
    <property type="entry name" value="Glucosamine_iso"/>
    <property type="match status" value="1"/>
</dbReference>
<evidence type="ECO:0000313" key="4">
    <source>
        <dbReference type="EMBL" id="MDM4014132.1"/>
    </source>
</evidence>
<dbReference type="Proteomes" id="UP001239462">
    <property type="component" value="Unassembled WGS sequence"/>
</dbReference>
<protein>
    <recommendedName>
        <fullName evidence="2">Glucosamine-6-phosphate deaminase</fullName>
        <ecNumber evidence="2">3.5.99.6</ecNumber>
    </recommendedName>
    <alternativeName>
        <fullName evidence="2">GlcN6P deaminase</fullName>
        <shortName evidence="2">GNPDA</shortName>
    </alternativeName>
    <alternativeName>
        <fullName evidence="2">Glucosamine-6-phosphate isomerase</fullName>
    </alternativeName>
</protein>
<feature type="active site" description="For ring-opening step" evidence="2">
    <location>
        <position position="154"/>
    </location>
</feature>
<evidence type="ECO:0000256" key="1">
    <source>
        <dbReference type="ARBA" id="ARBA00022801"/>
    </source>
</evidence>
<sequence length="254" mass="27339">MGFKVNDVVNGIRVIVCEDSDAASRTTADLIADQLRERPQSVLGLATGGTPLKTYENLIELHRDGQISFAEATSFNLDEYVGLSGDHPQSYRSFMNQTLFSKVDIAPERTHVPDGLASDVPAHCTAYEDSIQSHGGIDLQLLGIGHNGHIAFNEPGSSVDSRTRRVDLTDDTIEKNARFFDSPDEVPREAITMGIATILQAKKIVLLAIGSGKTAAIKSMLFGEVTDEVPASFLRQHVGVTVVLDAAAADGLFD</sequence>
<evidence type="ECO:0000259" key="3">
    <source>
        <dbReference type="Pfam" id="PF01182"/>
    </source>
</evidence>
<feature type="domain" description="Glucosamine/galactosamine-6-phosphate isomerase" evidence="3">
    <location>
        <begin position="21"/>
        <end position="240"/>
    </location>
</feature>
<comment type="function">
    <text evidence="2">Catalyzes the reversible isomerization-deamination of glucosamine 6-phosphate (GlcN6P) to form fructose 6-phosphate (Fru6P) and ammonium ion.</text>
</comment>
<dbReference type="InterPro" id="IPR037171">
    <property type="entry name" value="NagB/RpiA_transferase-like"/>
</dbReference>
<dbReference type="NCBIfam" id="TIGR00502">
    <property type="entry name" value="nagB"/>
    <property type="match status" value="1"/>
</dbReference>
<comment type="caution">
    <text evidence="2">Lacks conserved residue(s) required for the propagation of feature annotation.</text>
</comment>
<gene>
    <name evidence="2 4" type="primary">nagB</name>
    <name evidence="4" type="ORF">QTN89_01735</name>
</gene>
<accession>A0ABT7PCC7</accession>
<dbReference type="RefSeq" id="WP_289161879.1">
    <property type="nucleotide sequence ID" value="NZ_JASZZN010000001.1"/>
</dbReference>
<dbReference type="Gene3D" id="3.40.50.1360">
    <property type="match status" value="1"/>
</dbReference>
<comment type="pathway">
    <text evidence="2">Amino-sugar metabolism; N-acetylneuraminate degradation; D-fructose 6-phosphate from N-acetylneuraminate: step 5/5.</text>
</comment>
<dbReference type="PROSITE" id="PS01161">
    <property type="entry name" value="GLC_GALNAC_ISOMERASE"/>
    <property type="match status" value="1"/>
</dbReference>
<dbReference type="SUPFAM" id="SSF100950">
    <property type="entry name" value="NagB/RpiA/CoA transferase-like"/>
    <property type="match status" value="1"/>
</dbReference>
<comment type="caution">
    <text evidence="4">The sequence shown here is derived from an EMBL/GenBank/DDBJ whole genome shotgun (WGS) entry which is preliminary data.</text>
</comment>
<dbReference type="EC" id="3.5.99.6" evidence="2"/>
<dbReference type="HAMAP" id="MF_01241">
    <property type="entry name" value="GlcN6P_deamin"/>
    <property type="match status" value="1"/>
</dbReference>
<proteinExistence type="inferred from homology"/>
<name>A0ABT7PCC7_9BACT</name>
<reference evidence="4 5" key="1">
    <citation type="submission" date="2023-06" db="EMBL/GenBank/DDBJ databases">
        <title>Roseiconus lacunae JC819 isolated from Gulf of Mannar region, Tamil Nadu.</title>
        <authorList>
            <person name="Pk S."/>
            <person name="Ch S."/>
            <person name="Ch V.R."/>
        </authorList>
    </citation>
    <scope>NUCLEOTIDE SEQUENCE [LARGE SCALE GENOMIC DNA]</scope>
    <source>
        <strain evidence="4 5">JC819</strain>
    </source>
</reference>
<dbReference type="CDD" id="cd01399">
    <property type="entry name" value="GlcN6P_deaminase"/>
    <property type="match status" value="1"/>
</dbReference>
<dbReference type="GO" id="GO:0004342">
    <property type="term" value="F:glucosamine-6-phosphate deaminase activity"/>
    <property type="evidence" value="ECO:0007669"/>
    <property type="project" value="UniProtKB-EC"/>
</dbReference>
<dbReference type="EMBL" id="JASZZN010000001">
    <property type="protein sequence ID" value="MDM4014132.1"/>
    <property type="molecule type" value="Genomic_DNA"/>
</dbReference>
<keyword evidence="2" id="KW-0119">Carbohydrate metabolism</keyword>
<organism evidence="4 5">
    <name type="scientific">Roseiconus lacunae</name>
    <dbReference type="NCBI Taxonomy" id="2605694"/>
    <lineage>
        <taxon>Bacteria</taxon>
        <taxon>Pseudomonadati</taxon>
        <taxon>Planctomycetota</taxon>
        <taxon>Planctomycetia</taxon>
        <taxon>Pirellulales</taxon>
        <taxon>Pirellulaceae</taxon>
        <taxon>Roseiconus</taxon>
    </lineage>
</organism>
<dbReference type="PANTHER" id="PTHR11280:SF5">
    <property type="entry name" value="GLUCOSAMINE-6-PHOSPHATE ISOMERASE"/>
    <property type="match status" value="1"/>
</dbReference>
<feature type="active site" description="For ring-opening step" evidence="2">
    <location>
        <position position="147"/>
    </location>
</feature>
<comment type="similarity">
    <text evidence="2">Belongs to the glucosamine/galactosamine-6-phosphate isomerase family. NagB subfamily.</text>
</comment>